<dbReference type="RefSeq" id="XP_062643159.1">
    <property type="nucleotide sequence ID" value="XM_062797394.1"/>
</dbReference>
<dbReference type="InterPro" id="IPR036875">
    <property type="entry name" value="Znf_CCHC_sf"/>
</dbReference>
<evidence type="ECO:0008006" key="4">
    <source>
        <dbReference type="Google" id="ProtNLM"/>
    </source>
</evidence>
<evidence type="ECO:0000256" key="1">
    <source>
        <dbReference type="SAM" id="MobiDB-lite"/>
    </source>
</evidence>
<dbReference type="EMBL" id="MU853249">
    <property type="protein sequence ID" value="KAK4119386.1"/>
    <property type="molecule type" value="Genomic_DNA"/>
</dbReference>
<dbReference type="GO" id="GO:0008270">
    <property type="term" value="F:zinc ion binding"/>
    <property type="evidence" value="ECO:0007669"/>
    <property type="project" value="InterPro"/>
</dbReference>
<dbReference type="SUPFAM" id="SSF57756">
    <property type="entry name" value="Retrovirus zinc finger-like domains"/>
    <property type="match status" value="1"/>
</dbReference>
<feature type="region of interest" description="Disordered" evidence="1">
    <location>
        <begin position="73"/>
        <end position="101"/>
    </location>
</feature>
<reference evidence="2" key="1">
    <citation type="journal article" date="2023" name="Mol. Phylogenet. Evol.">
        <title>Genome-scale phylogeny and comparative genomics of the fungal order Sordariales.</title>
        <authorList>
            <person name="Hensen N."/>
            <person name="Bonometti L."/>
            <person name="Westerberg I."/>
            <person name="Brannstrom I.O."/>
            <person name="Guillou S."/>
            <person name="Cros-Aarteil S."/>
            <person name="Calhoun S."/>
            <person name="Haridas S."/>
            <person name="Kuo A."/>
            <person name="Mondo S."/>
            <person name="Pangilinan J."/>
            <person name="Riley R."/>
            <person name="LaButti K."/>
            <person name="Andreopoulos B."/>
            <person name="Lipzen A."/>
            <person name="Chen C."/>
            <person name="Yan M."/>
            <person name="Daum C."/>
            <person name="Ng V."/>
            <person name="Clum A."/>
            <person name="Steindorff A."/>
            <person name="Ohm R.A."/>
            <person name="Martin F."/>
            <person name="Silar P."/>
            <person name="Natvig D.O."/>
            <person name="Lalanne C."/>
            <person name="Gautier V."/>
            <person name="Ament-Velasquez S.L."/>
            <person name="Kruys A."/>
            <person name="Hutchinson M.I."/>
            <person name="Powell A.J."/>
            <person name="Barry K."/>
            <person name="Miller A.N."/>
            <person name="Grigoriev I.V."/>
            <person name="Debuchy R."/>
            <person name="Gladieux P."/>
            <person name="Hiltunen Thoren M."/>
            <person name="Johannesson H."/>
        </authorList>
    </citation>
    <scope>NUCLEOTIDE SEQUENCE</scope>
    <source>
        <strain evidence="2">CBS 731.68</strain>
    </source>
</reference>
<evidence type="ECO:0000313" key="2">
    <source>
        <dbReference type="EMBL" id="KAK4119386.1"/>
    </source>
</evidence>
<proteinExistence type="predicted"/>
<feature type="region of interest" description="Disordered" evidence="1">
    <location>
        <begin position="130"/>
        <end position="153"/>
    </location>
</feature>
<dbReference type="GO" id="GO:0003676">
    <property type="term" value="F:nucleic acid binding"/>
    <property type="evidence" value="ECO:0007669"/>
    <property type="project" value="InterPro"/>
</dbReference>
<accession>A0AAN6TSR1</accession>
<dbReference type="Proteomes" id="UP001302602">
    <property type="component" value="Unassembled WGS sequence"/>
</dbReference>
<protein>
    <recommendedName>
        <fullName evidence="4">CCHC-type domain-containing protein</fullName>
    </recommendedName>
</protein>
<feature type="compositionally biased region" description="Basic and acidic residues" evidence="1">
    <location>
        <begin position="137"/>
        <end position="146"/>
    </location>
</feature>
<reference evidence="2" key="2">
    <citation type="submission" date="2023-05" db="EMBL/GenBank/DDBJ databases">
        <authorList>
            <consortium name="Lawrence Berkeley National Laboratory"/>
            <person name="Steindorff A."/>
            <person name="Hensen N."/>
            <person name="Bonometti L."/>
            <person name="Westerberg I."/>
            <person name="Brannstrom I.O."/>
            <person name="Guillou S."/>
            <person name="Cros-Aarteil S."/>
            <person name="Calhoun S."/>
            <person name="Haridas S."/>
            <person name="Kuo A."/>
            <person name="Mondo S."/>
            <person name="Pangilinan J."/>
            <person name="Riley R."/>
            <person name="Labutti K."/>
            <person name="Andreopoulos B."/>
            <person name="Lipzen A."/>
            <person name="Chen C."/>
            <person name="Yanf M."/>
            <person name="Daum C."/>
            <person name="Ng V."/>
            <person name="Clum A."/>
            <person name="Ohm R."/>
            <person name="Martin F."/>
            <person name="Silar P."/>
            <person name="Natvig D."/>
            <person name="Lalanne C."/>
            <person name="Gautier V."/>
            <person name="Ament-Velasquez S.L."/>
            <person name="Kruys A."/>
            <person name="Hutchinson M.I."/>
            <person name="Powell A.J."/>
            <person name="Barry K."/>
            <person name="Miller A.N."/>
            <person name="Grigoriev I.V."/>
            <person name="Debuchy R."/>
            <person name="Gladieux P."/>
            <person name="Thoren M.H."/>
            <person name="Johannesson H."/>
        </authorList>
    </citation>
    <scope>NUCLEOTIDE SEQUENCE</scope>
    <source>
        <strain evidence="2">CBS 731.68</strain>
    </source>
</reference>
<dbReference type="GeneID" id="87834166"/>
<gene>
    <name evidence="2" type="ORF">N657DRAFT_707448</name>
</gene>
<organism evidence="2 3">
    <name type="scientific">Parathielavia appendiculata</name>
    <dbReference type="NCBI Taxonomy" id="2587402"/>
    <lineage>
        <taxon>Eukaryota</taxon>
        <taxon>Fungi</taxon>
        <taxon>Dikarya</taxon>
        <taxon>Ascomycota</taxon>
        <taxon>Pezizomycotina</taxon>
        <taxon>Sordariomycetes</taxon>
        <taxon>Sordariomycetidae</taxon>
        <taxon>Sordariales</taxon>
        <taxon>Chaetomiaceae</taxon>
        <taxon>Parathielavia</taxon>
    </lineage>
</organism>
<sequence>MLNCEPYWLALQASQCYKCWSWGHTQRFCKKSALCPRCGTAAHVGEREGRGRSNTQPVATRFLSSVHVVQGGTRSGYGGARKQLKSGVQRGRHAISGPRSLSLPCSNNNNNSNSYRKCDMLVSGARTPWRRPTMASKKQEKGRDFGVDPPIFT</sequence>
<dbReference type="AlphaFoldDB" id="A0AAN6TSR1"/>
<evidence type="ECO:0000313" key="3">
    <source>
        <dbReference type="Proteomes" id="UP001302602"/>
    </source>
</evidence>
<name>A0AAN6TSR1_9PEZI</name>
<comment type="caution">
    <text evidence="2">The sequence shown here is derived from an EMBL/GenBank/DDBJ whole genome shotgun (WGS) entry which is preliminary data.</text>
</comment>
<keyword evidence="3" id="KW-1185">Reference proteome</keyword>